<dbReference type="KEGG" id="tpla:ElP_69180"/>
<protein>
    <submittedName>
        <fullName evidence="1">Uncharacterized protein</fullName>
    </submittedName>
</protein>
<reference evidence="1 2" key="1">
    <citation type="submission" date="2019-02" db="EMBL/GenBank/DDBJ databases">
        <title>Deep-cultivation of Planctomycetes and their phenomic and genomic characterization uncovers novel biology.</title>
        <authorList>
            <person name="Wiegand S."/>
            <person name="Jogler M."/>
            <person name="Boedeker C."/>
            <person name="Pinto D."/>
            <person name="Vollmers J."/>
            <person name="Rivas-Marin E."/>
            <person name="Kohn T."/>
            <person name="Peeters S.H."/>
            <person name="Heuer A."/>
            <person name="Rast P."/>
            <person name="Oberbeckmann S."/>
            <person name="Bunk B."/>
            <person name="Jeske O."/>
            <person name="Meyerdierks A."/>
            <person name="Storesund J.E."/>
            <person name="Kallscheuer N."/>
            <person name="Luecker S."/>
            <person name="Lage O.M."/>
            <person name="Pohl T."/>
            <person name="Merkel B.J."/>
            <person name="Hornburger P."/>
            <person name="Mueller R.-W."/>
            <person name="Bruemmer F."/>
            <person name="Labrenz M."/>
            <person name="Spormann A.M."/>
            <person name="Op den Camp H."/>
            <person name="Overmann J."/>
            <person name="Amann R."/>
            <person name="Jetten M.S.M."/>
            <person name="Mascher T."/>
            <person name="Medema M.H."/>
            <person name="Devos D.P."/>
            <person name="Kaster A.-K."/>
            <person name="Ovreas L."/>
            <person name="Rohde M."/>
            <person name="Galperin M.Y."/>
            <person name="Jogler C."/>
        </authorList>
    </citation>
    <scope>NUCLEOTIDE SEQUENCE [LARGE SCALE GENOMIC DNA]</scope>
    <source>
        <strain evidence="1 2">ElP</strain>
    </source>
</reference>
<dbReference type="AlphaFoldDB" id="A0A518HDM6"/>
<dbReference type="Proteomes" id="UP000317835">
    <property type="component" value="Chromosome"/>
</dbReference>
<evidence type="ECO:0000313" key="1">
    <source>
        <dbReference type="EMBL" id="QDV38958.1"/>
    </source>
</evidence>
<organism evidence="1 2">
    <name type="scientific">Tautonia plasticadhaerens</name>
    <dbReference type="NCBI Taxonomy" id="2527974"/>
    <lineage>
        <taxon>Bacteria</taxon>
        <taxon>Pseudomonadati</taxon>
        <taxon>Planctomycetota</taxon>
        <taxon>Planctomycetia</taxon>
        <taxon>Isosphaerales</taxon>
        <taxon>Isosphaeraceae</taxon>
        <taxon>Tautonia</taxon>
    </lineage>
</organism>
<evidence type="ECO:0000313" key="2">
    <source>
        <dbReference type="Proteomes" id="UP000317835"/>
    </source>
</evidence>
<sequence length="359" mass="38942">MAHFQLVDNPFHLKRKWLFSKGARLFVKGDSGEERIAIHLGNRIVLEQKGAIGPGNAMPRIVPSVPSVVDVVETKVHASLQSQTITLKGAGAGRAVLRGVDEAGRLVPGLELVVVVGDFVNHPGLTIDLLADLCRGTDPVKSHAVHRMLHDNPENIFNENWQPIIDKWGERACGTVADDGASALWGGNATDHVFRGYHIAFRPGFKVTSRDQVKFSKAQVARGRTSIKSWLTRKKTPVVVGVLYGPTSSGSGAAASVRGPIETNRFGQLERTGRFGHSVLIVGCNEAADQFLYVDPWYNGSKLQYKGGFTHNEFPVSQSIGLFKLVDDSNRGPVLRQAPEAEGTFRLADGNILEITSGP</sequence>
<accession>A0A518HDM6</accession>
<dbReference type="RefSeq" id="WP_145277862.1">
    <property type="nucleotide sequence ID" value="NZ_CP036426.1"/>
</dbReference>
<name>A0A518HDM6_9BACT</name>
<keyword evidence="2" id="KW-1185">Reference proteome</keyword>
<proteinExistence type="predicted"/>
<dbReference type="EMBL" id="CP036426">
    <property type="protein sequence ID" value="QDV38958.1"/>
    <property type="molecule type" value="Genomic_DNA"/>
</dbReference>
<dbReference type="OrthoDB" id="7374532at2"/>
<gene>
    <name evidence="1" type="ORF">ElP_69180</name>
</gene>